<gene>
    <name evidence="1" type="ORF">UFOPK4150_02501</name>
</gene>
<dbReference type="EMBL" id="CAFBPU010000102">
    <property type="protein sequence ID" value="CAB5041414.1"/>
    <property type="molecule type" value="Genomic_DNA"/>
</dbReference>
<dbReference type="AlphaFoldDB" id="A0A6J7SJ48"/>
<proteinExistence type="predicted"/>
<name>A0A6J7SJ48_9ZZZZ</name>
<accession>A0A6J7SJ48</accession>
<evidence type="ECO:0000313" key="1">
    <source>
        <dbReference type="EMBL" id="CAB5041414.1"/>
    </source>
</evidence>
<reference evidence="1" key="1">
    <citation type="submission" date="2020-05" db="EMBL/GenBank/DDBJ databases">
        <authorList>
            <person name="Chiriac C."/>
            <person name="Salcher M."/>
            <person name="Ghai R."/>
            <person name="Kavagutti S V."/>
        </authorList>
    </citation>
    <scope>NUCLEOTIDE SEQUENCE</scope>
</reference>
<protein>
    <submittedName>
        <fullName evidence="1">Unannotated protein</fullName>
    </submittedName>
</protein>
<organism evidence="1">
    <name type="scientific">freshwater metagenome</name>
    <dbReference type="NCBI Taxonomy" id="449393"/>
    <lineage>
        <taxon>unclassified sequences</taxon>
        <taxon>metagenomes</taxon>
        <taxon>ecological metagenomes</taxon>
    </lineage>
</organism>
<sequence length="333" mass="35117">MAFVAVAVDEVLIDLLLDRTFGNGHLSGREQRGGDLVARRVPLLEKLDAGEALTEIGAQFGDGVELAGELREGVVGRGQLTLAHGGHGDGDREFLARELAGLRGERERAGLPGRSALERVVEAREHALGAELVGHRLRDEVLDRRAGVVAADIEEQDVALGGGALDGLQRAETGTEPIKLGVDVGLGDLGCIDRHLDGVERGEIELRDDIHLSGEQKWCGVLKGGDVNLGAAEKLDLVLAQGGVKIGVECVVDRLVEHSGAANPLIDDAVGHLALAEPGDVDLRCDALVGGVECWLELLERDLDGELHPGGREGLESALHGICTPGSGTRRNW</sequence>